<comment type="caution">
    <text evidence="1">The sequence shown here is derived from an EMBL/GenBank/DDBJ whole genome shotgun (WGS) entry which is preliminary data.</text>
</comment>
<protein>
    <submittedName>
        <fullName evidence="1">Uncharacterized protein</fullName>
    </submittedName>
</protein>
<accession>A0A8J5D0H0</accession>
<reference evidence="1" key="1">
    <citation type="submission" date="2020-07" db="EMBL/GenBank/DDBJ databases">
        <title>The High-quality genome of the commercially important snow crab, Chionoecetes opilio.</title>
        <authorList>
            <person name="Jeong J.-H."/>
            <person name="Ryu S."/>
        </authorList>
    </citation>
    <scope>NUCLEOTIDE SEQUENCE</scope>
    <source>
        <strain evidence="1">MADBK_172401_WGS</strain>
        <tissue evidence="1">Digestive gland</tissue>
    </source>
</reference>
<dbReference type="Proteomes" id="UP000770661">
    <property type="component" value="Unassembled WGS sequence"/>
</dbReference>
<evidence type="ECO:0000313" key="1">
    <source>
        <dbReference type="EMBL" id="KAG0724005.1"/>
    </source>
</evidence>
<dbReference type="OrthoDB" id="6418713at2759"/>
<gene>
    <name evidence="1" type="ORF">GWK47_041541</name>
</gene>
<dbReference type="PANTHER" id="PTHR45913">
    <property type="entry name" value="EPM2A-INTERACTING PROTEIN 1"/>
    <property type="match status" value="1"/>
</dbReference>
<proteinExistence type="predicted"/>
<evidence type="ECO:0000313" key="2">
    <source>
        <dbReference type="Proteomes" id="UP000770661"/>
    </source>
</evidence>
<keyword evidence="2" id="KW-1185">Reference proteome</keyword>
<dbReference type="AlphaFoldDB" id="A0A8J5D0H0"/>
<sequence length="184" mass="20473">MFGSTYCEQLFSKINYTKSRLRSQLSDRHLNDILLLSISSIKPDIESLINAELHHPHFEVLVCHSGPQVLPKVSSGPRSEKFARPCSYMTAKYDANRSKKKAALIPLSQVTSTKHLHHPLQPLPFHPAYVFNHLEAARQGPYPRLPNGTSPVLHTSLQNGHILQTSKNNHSVLQVSGGNGSIDL</sequence>
<name>A0A8J5D0H0_CHIOP</name>
<dbReference type="EMBL" id="JACEEZ010007512">
    <property type="protein sequence ID" value="KAG0724005.1"/>
    <property type="molecule type" value="Genomic_DNA"/>
</dbReference>
<dbReference type="PANTHER" id="PTHR45913:SF5">
    <property type="entry name" value="GENERAL TRANSCRIPTION FACTOR II-I REPEAT DOMAIN-CONTAINING PROTEIN 2A-LIKE PROTEIN"/>
    <property type="match status" value="1"/>
</dbReference>
<organism evidence="1 2">
    <name type="scientific">Chionoecetes opilio</name>
    <name type="common">Atlantic snow crab</name>
    <name type="synonym">Cancer opilio</name>
    <dbReference type="NCBI Taxonomy" id="41210"/>
    <lineage>
        <taxon>Eukaryota</taxon>
        <taxon>Metazoa</taxon>
        <taxon>Ecdysozoa</taxon>
        <taxon>Arthropoda</taxon>
        <taxon>Crustacea</taxon>
        <taxon>Multicrustacea</taxon>
        <taxon>Malacostraca</taxon>
        <taxon>Eumalacostraca</taxon>
        <taxon>Eucarida</taxon>
        <taxon>Decapoda</taxon>
        <taxon>Pleocyemata</taxon>
        <taxon>Brachyura</taxon>
        <taxon>Eubrachyura</taxon>
        <taxon>Majoidea</taxon>
        <taxon>Majidae</taxon>
        <taxon>Chionoecetes</taxon>
    </lineage>
</organism>